<dbReference type="Proteomes" id="UP000008698">
    <property type="component" value="Unassembled WGS sequence"/>
</dbReference>
<keyword evidence="2" id="KW-1185">Reference proteome</keyword>
<dbReference type="STRING" id="526221.C9SX80"/>
<evidence type="ECO:0000313" key="2">
    <source>
        <dbReference type="Proteomes" id="UP000008698"/>
    </source>
</evidence>
<dbReference type="GeneID" id="9527882"/>
<dbReference type="OrthoDB" id="3363286at2759"/>
<dbReference type="eggNOG" id="ENOG502S8NC">
    <property type="taxonomic scope" value="Eukaryota"/>
</dbReference>
<evidence type="ECO:0000313" key="1">
    <source>
        <dbReference type="EMBL" id="EEY23270.1"/>
    </source>
</evidence>
<dbReference type="RefSeq" id="XP_003000185.1">
    <property type="nucleotide sequence ID" value="XM_003000139.1"/>
</dbReference>
<dbReference type="HOGENOM" id="CLU_1788305_0_0_1"/>
<reference evidence="2" key="1">
    <citation type="journal article" date="2011" name="PLoS Pathog.">
        <title>Comparative genomics yields insights into niche adaptation of plant vascular wilt pathogens.</title>
        <authorList>
            <person name="Klosterman S.J."/>
            <person name="Subbarao K.V."/>
            <person name="Kang S."/>
            <person name="Veronese P."/>
            <person name="Gold S.E."/>
            <person name="Thomma B.P.H.J."/>
            <person name="Chen Z."/>
            <person name="Henrissat B."/>
            <person name="Lee Y.-H."/>
            <person name="Park J."/>
            <person name="Garcia-Pedrajas M.D."/>
            <person name="Barbara D.J."/>
            <person name="Anchieta A."/>
            <person name="de Jonge R."/>
            <person name="Santhanam P."/>
            <person name="Maruthachalam K."/>
            <person name="Atallah Z."/>
            <person name="Amyotte S.G."/>
            <person name="Paz Z."/>
            <person name="Inderbitzin P."/>
            <person name="Hayes R.J."/>
            <person name="Heiman D.I."/>
            <person name="Young S."/>
            <person name="Zeng Q."/>
            <person name="Engels R."/>
            <person name="Galagan J."/>
            <person name="Cuomo C.A."/>
            <person name="Dobinson K.F."/>
            <person name="Ma L.-J."/>
        </authorList>
    </citation>
    <scope>NUCLEOTIDE SEQUENCE [LARGE SCALE GENOMIC DNA]</scope>
    <source>
        <strain evidence="2">VaMs.102 / ATCC MYA-4576 / FGSC 10136</strain>
    </source>
</reference>
<dbReference type="EMBL" id="DS985228">
    <property type="protein sequence ID" value="EEY23270.1"/>
    <property type="molecule type" value="Genomic_DNA"/>
</dbReference>
<protein>
    <submittedName>
        <fullName evidence="1">Predicted protein</fullName>
    </submittedName>
</protein>
<sequence length="145" mass="16026">MHRLVLRSARPAPSNALLRLARLDAAPARGYLRPCASWAQINRDMPHRGCVLWSPGEAAVSAAETPGPWATLDIEGAKYEGKMPVHDLRRLLGDDHLARLRAEPAFADSTLLVLGKRRTIPAQLLLWKLQGYLAEYPGRDEAEAD</sequence>
<dbReference type="KEGG" id="val:VDBG_09380"/>
<organism evidence="2">
    <name type="scientific">Verticillium alfalfae (strain VaMs.102 / ATCC MYA-4576 / FGSC 10136)</name>
    <name type="common">Verticillium wilt of alfalfa</name>
    <name type="synonym">Verticillium albo-atrum</name>
    <dbReference type="NCBI Taxonomy" id="526221"/>
    <lineage>
        <taxon>Eukaryota</taxon>
        <taxon>Fungi</taxon>
        <taxon>Dikarya</taxon>
        <taxon>Ascomycota</taxon>
        <taxon>Pezizomycotina</taxon>
        <taxon>Sordariomycetes</taxon>
        <taxon>Hypocreomycetidae</taxon>
        <taxon>Glomerellales</taxon>
        <taxon>Plectosphaerellaceae</taxon>
        <taxon>Verticillium</taxon>
    </lineage>
</organism>
<gene>
    <name evidence="1" type="ORF">VDBG_09380</name>
</gene>
<proteinExistence type="predicted"/>
<name>C9SX80_VERA1</name>
<accession>C9SX80</accession>
<dbReference type="AlphaFoldDB" id="C9SX80"/>